<keyword evidence="5" id="KW-0547">Nucleotide-binding</keyword>
<keyword evidence="12" id="KW-1185">Reference proteome</keyword>
<dbReference type="SUPFAM" id="SSF55785">
    <property type="entry name" value="PYP-like sensor domain (PAS domain)"/>
    <property type="match status" value="2"/>
</dbReference>
<dbReference type="KEGG" id="mpd:MCP_1768"/>
<dbReference type="InterPro" id="IPR013656">
    <property type="entry name" value="PAS_4"/>
</dbReference>
<evidence type="ECO:0000256" key="8">
    <source>
        <dbReference type="ARBA" id="ARBA00023026"/>
    </source>
</evidence>
<dbReference type="CDD" id="cd00090">
    <property type="entry name" value="HTH_ARSR"/>
    <property type="match status" value="1"/>
</dbReference>
<dbReference type="InterPro" id="IPR000014">
    <property type="entry name" value="PAS"/>
</dbReference>
<dbReference type="STRING" id="304371.MCP_1768"/>
<dbReference type="InterPro" id="IPR036390">
    <property type="entry name" value="WH_DNA-bd_sf"/>
</dbReference>
<evidence type="ECO:0000256" key="1">
    <source>
        <dbReference type="ARBA" id="ARBA00000085"/>
    </source>
</evidence>
<dbReference type="CDD" id="cd00130">
    <property type="entry name" value="PAS"/>
    <property type="match status" value="2"/>
</dbReference>
<dbReference type="PANTHER" id="PTHR41523">
    <property type="entry name" value="TWO-COMPONENT SYSTEM SENSOR PROTEIN"/>
    <property type="match status" value="1"/>
</dbReference>
<dbReference type="EC" id="2.7.13.3" evidence="2"/>
<dbReference type="SUPFAM" id="SSF46785">
    <property type="entry name" value="Winged helix' DNA-binding domain"/>
    <property type="match status" value="1"/>
</dbReference>
<dbReference type="AlphaFoldDB" id="D1YZG8"/>
<organism evidence="11 12">
    <name type="scientific">Methanocella paludicola (strain DSM 17711 / JCM 13418 / NBRC 101707 / SANAE)</name>
    <dbReference type="NCBI Taxonomy" id="304371"/>
    <lineage>
        <taxon>Archaea</taxon>
        <taxon>Methanobacteriati</taxon>
        <taxon>Methanobacteriota</taxon>
        <taxon>Stenosarchaea group</taxon>
        <taxon>Methanomicrobia</taxon>
        <taxon>Methanocellales</taxon>
        <taxon>Methanocellaceae</taxon>
        <taxon>Methanocella</taxon>
    </lineage>
</organism>
<dbReference type="GO" id="GO:0005524">
    <property type="term" value="F:ATP binding"/>
    <property type="evidence" value="ECO:0007669"/>
    <property type="project" value="UniProtKB-KW"/>
</dbReference>
<dbReference type="InterPro" id="IPR036388">
    <property type="entry name" value="WH-like_DNA-bd_sf"/>
</dbReference>
<dbReference type="PATRIC" id="fig|304371.9.peg.1807"/>
<reference evidence="11 12" key="2">
    <citation type="journal article" date="2008" name="Int. J. Syst. Evol. Microbiol.">
        <title>Methanocella paludicola gen. nov., sp. nov., a methane-producing archaeon, the first isolate of the lineage 'Rice Cluster I', and proposal of the new archaeal order Methanocellales ord. nov.</title>
        <authorList>
            <person name="Sakai S."/>
            <person name="Imachi H."/>
            <person name="Hanada S."/>
            <person name="Ohashi A."/>
            <person name="Harada H."/>
            <person name="Kamagata Y."/>
        </authorList>
    </citation>
    <scope>NUCLEOTIDE SEQUENCE [LARGE SCALE GENOMIC DNA]</scope>
    <source>
        <strain evidence="12">DSM 17711 / JCM 13418 / NBRC 101707 / SANAE</strain>
    </source>
</reference>
<evidence type="ECO:0000259" key="10">
    <source>
        <dbReference type="PROSITE" id="PS50113"/>
    </source>
</evidence>
<dbReference type="Pfam" id="PF08448">
    <property type="entry name" value="PAS_4"/>
    <property type="match status" value="2"/>
</dbReference>
<dbReference type="InterPro" id="IPR035965">
    <property type="entry name" value="PAS-like_dom_sf"/>
</dbReference>
<name>D1YZG8_METPS</name>
<sequence length="304" mass="33931">MDSRSIPDQIKEALRTNPRGMTVSDVARSIGMNSQSTGRHLDVLAASGQVEVRTFGRSKVYYLSQRVPILAMINMSQDMIIMLDNDLRITNVNSKFYEFTGVKKEDVLNKNIGDRSFPIRFSPDIAPHAAQALEGKHFRIDARYQRDGRGLYFRIKFVPMLYDNGNNGVTIIFEDITERKKIEAERSFLAAIVESSNDAIIGKSLDGTITSWNKSAERIYGYTAAEMIGHDLSVIVPPELLGEVTGILEKVKNGDRIMHHETERIRKDGKRVTVSLTVSPIIDSDGSVLGASTIAYEVSGYDRP</sequence>
<dbReference type="InParanoid" id="D1YZG8"/>
<proteinExistence type="predicted"/>
<keyword evidence="7" id="KW-0067">ATP-binding</keyword>
<keyword evidence="3" id="KW-0597">Phosphoprotein</keyword>
<keyword evidence="6" id="KW-0418">Kinase</keyword>
<gene>
    <name evidence="11" type="ordered locus">MCP_1768</name>
</gene>
<evidence type="ECO:0000256" key="5">
    <source>
        <dbReference type="ARBA" id="ARBA00022741"/>
    </source>
</evidence>
<feature type="domain" description="PAC" evidence="10">
    <location>
        <begin position="258"/>
        <end position="304"/>
    </location>
</feature>
<dbReference type="PROSITE" id="PS50113">
    <property type="entry name" value="PAC"/>
    <property type="match status" value="2"/>
</dbReference>
<evidence type="ECO:0000313" key="12">
    <source>
        <dbReference type="Proteomes" id="UP000001882"/>
    </source>
</evidence>
<dbReference type="PANTHER" id="PTHR41523:SF8">
    <property type="entry name" value="ETHYLENE RESPONSE SENSOR PROTEIN"/>
    <property type="match status" value="1"/>
</dbReference>
<reference evidence="11 12" key="1">
    <citation type="journal article" date="2007" name="Appl. Environ. Microbiol.">
        <title>Isolation of key methanogens for global methane emission from rice paddy fields: a novel isolate affiliated with the clone cluster rice cluster I.</title>
        <authorList>
            <person name="Sakai S."/>
            <person name="Imachi H."/>
            <person name="Sekiguchi Y."/>
            <person name="Ohashi A."/>
            <person name="Harada H."/>
            <person name="Kamagata Y."/>
        </authorList>
    </citation>
    <scope>NUCLEOTIDE SEQUENCE [LARGE SCALE GENOMIC DNA]</scope>
    <source>
        <strain evidence="12">DSM 17711 / JCM 13418 / NBRC 101707 / SANAE</strain>
    </source>
</reference>
<dbReference type="InterPro" id="IPR000700">
    <property type="entry name" value="PAS-assoc_C"/>
</dbReference>
<evidence type="ECO:0000256" key="6">
    <source>
        <dbReference type="ARBA" id="ARBA00022777"/>
    </source>
</evidence>
<evidence type="ECO:0000256" key="4">
    <source>
        <dbReference type="ARBA" id="ARBA00022679"/>
    </source>
</evidence>
<evidence type="ECO:0000256" key="3">
    <source>
        <dbReference type="ARBA" id="ARBA00022553"/>
    </source>
</evidence>
<dbReference type="InterPro" id="IPR011991">
    <property type="entry name" value="ArsR-like_HTH"/>
</dbReference>
<dbReference type="Proteomes" id="UP000001882">
    <property type="component" value="Chromosome"/>
</dbReference>
<dbReference type="NCBIfam" id="TIGR00229">
    <property type="entry name" value="sensory_box"/>
    <property type="match status" value="2"/>
</dbReference>
<dbReference type="SMART" id="SM00091">
    <property type="entry name" value="PAS"/>
    <property type="match status" value="2"/>
</dbReference>
<protein>
    <recommendedName>
        <fullName evidence="2">histidine kinase</fullName>
        <ecNumber evidence="2">2.7.13.3</ecNumber>
    </recommendedName>
</protein>
<comment type="catalytic activity">
    <reaction evidence="1">
        <text>ATP + protein L-histidine = ADP + protein N-phospho-L-histidine.</text>
        <dbReference type="EC" id="2.7.13.3"/>
    </reaction>
</comment>
<dbReference type="RefSeq" id="WP_012900518.1">
    <property type="nucleotide sequence ID" value="NC_013665.1"/>
</dbReference>
<feature type="domain" description="PAC" evidence="10">
    <location>
        <begin position="131"/>
        <end position="188"/>
    </location>
</feature>
<evidence type="ECO:0000256" key="2">
    <source>
        <dbReference type="ARBA" id="ARBA00012438"/>
    </source>
</evidence>
<evidence type="ECO:0000313" key="11">
    <source>
        <dbReference type="EMBL" id="BAI61840.1"/>
    </source>
</evidence>
<dbReference type="EMBL" id="AP011532">
    <property type="protein sequence ID" value="BAI61840.1"/>
    <property type="molecule type" value="Genomic_DNA"/>
</dbReference>
<dbReference type="eggNOG" id="arCOG03931">
    <property type="taxonomic scope" value="Archaea"/>
</dbReference>
<accession>D1YZG8</accession>
<dbReference type="Gene3D" id="3.30.450.20">
    <property type="entry name" value="PAS domain"/>
    <property type="match status" value="2"/>
</dbReference>
<dbReference type="OrthoDB" id="110779at2157"/>
<dbReference type="GO" id="GO:0004673">
    <property type="term" value="F:protein histidine kinase activity"/>
    <property type="evidence" value="ECO:0007669"/>
    <property type="project" value="UniProtKB-EC"/>
</dbReference>
<feature type="domain" description="PAS" evidence="9">
    <location>
        <begin position="185"/>
        <end position="255"/>
    </location>
</feature>
<feature type="domain" description="PAS" evidence="9">
    <location>
        <begin position="65"/>
        <end position="111"/>
    </location>
</feature>
<dbReference type="PROSITE" id="PS50112">
    <property type="entry name" value="PAS"/>
    <property type="match status" value="2"/>
</dbReference>
<reference evidence="12" key="3">
    <citation type="journal article" date="2011" name="PLoS ONE">
        <title>Genome sequence of a mesophilic hydrogenotrophic methanogen Methanocella paludicola, the first cultivated representative of the order Methanocellales.</title>
        <authorList>
            <person name="Sakai S."/>
            <person name="Takaki Y."/>
            <person name="Shimamura S."/>
            <person name="Sekine M."/>
            <person name="Tajima T."/>
            <person name="Kosugi H."/>
            <person name="Ichikawa N."/>
            <person name="Tasumi E."/>
            <person name="Hiraki A.T."/>
            <person name="Shimizu A."/>
            <person name="Kato Y."/>
            <person name="Nishiko R."/>
            <person name="Mori K."/>
            <person name="Fujita N."/>
            <person name="Imachi H."/>
            <person name="Takai K."/>
        </authorList>
    </citation>
    <scope>NUCLEOTIDE SEQUENCE [LARGE SCALE GENOMIC DNA]</scope>
    <source>
        <strain evidence="12">DSM 17711 / JCM 13418 / NBRC 101707 / SANAE</strain>
    </source>
</reference>
<evidence type="ECO:0000256" key="7">
    <source>
        <dbReference type="ARBA" id="ARBA00022840"/>
    </source>
</evidence>
<keyword evidence="4" id="KW-0808">Transferase</keyword>
<dbReference type="Gene3D" id="1.10.10.10">
    <property type="entry name" value="Winged helix-like DNA-binding domain superfamily/Winged helix DNA-binding domain"/>
    <property type="match status" value="1"/>
</dbReference>
<keyword evidence="8" id="KW-0843">Virulence</keyword>
<dbReference type="GeneID" id="8681661"/>
<evidence type="ECO:0000259" key="9">
    <source>
        <dbReference type="PROSITE" id="PS50112"/>
    </source>
</evidence>